<sequence>QSGLPKHEYSALKTDSGNEKFKGEKQIRNGAFMTCKHYLTNNERYELKTQLDDIGSRADKHWFIVQDNILGAERLLTLVPLPSTCPISPSQTSRDTLLELFRGLQHPYIHPVLDIEFWDSGAAVISPLNPTGSLKDLIYGSLWHDEYNKKYITRGTMSWSSNIGRSSIFTKSLLSSNISPSRRAKKYIAHVAGNVIIQNGVARLAGLENTLIGLLPKAPSAPETLSFGYLLFEMTAGYELPGPPSPAHLQLELERAPKVADALELIFQTTRTPILEELVRCELFRGVELRELRGASVVQSVLPPQVLELLDVVRNPVPPSPLRR</sequence>
<feature type="non-terminal residue" evidence="1">
    <location>
        <position position="1"/>
    </location>
</feature>
<protein>
    <submittedName>
        <fullName evidence="1">Uncharacterized protein</fullName>
    </submittedName>
</protein>
<reference evidence="1" key="1">
    <citation type="journal article" date="2023" name="Insect Mol. Biol.">
        <title>Genome sequencing provides insights into the evolution of gene families encoding plant cell wall-degrading enzymes in longhorned beetles.</title>
        <authorList>
            <person name="Shin N.R."/>
            <person name="Okamura Y."/>
            <person name="Kirsch R."/>
            <person name="Pauchet Y."/>
        </authorList>
    </citation>
    <scope>NUCLEOTIDE SEQUENCE</scope>
    <source>
        <strain evidence="1">RBIC_L_NR</strain>
    </source>
</reference>
<dbReference type="AlphaFoldDB" id="A0AAV8Y769"/>
<dbReference type="Proteomes" id="UP001162156">
    <property type="component" value="Unassembled WGS sequence"/>
</dbReference>
<accession>A0AAV8Y769</accession>
<evidence type="ECO:0000313" key="1">
    <source>
        <dbReference type="EMBL" id="KAJ8946809.1"/>
    </source>
</evidence>
<gene>
    <name evidence="1" type="ORF">NQ314_008794</name>
</gene>
<name>A0AAV8Y769_9CUCU</name>
<evidence type="ECO:0000313" key="2">
    <source>
        <dbReference type="Proteomes" id="UP001162156"/>
    </source>
</evidence>
<keyword evidence="2" id="KW-1185">Reference proteome</keyword>
<organism evidence="1 2">
    <name type="scientific">Rhamnusium bicolor</name>
    <dbReference type="NCBI Taxonomy" id="1586634"/>
    <lineage>
        <taxon>Eukaryota</taxon>
        <taxon>Metazoa</taxon>
        <taxon>Ecdysozoa</taxon>
        <taxon>Arthropoda</taxon>
        <taxon>Hexapoda</taxon>
        <taxon>Insecta</taxon>
        <taxon>Pterygota</taxon>
        <taxon>Neoptera</taxon>
        <taxon>Endopterygota</taxon>
        <taxon>Coleoptera</taxon>
        <taxon>Polyphaga</taxon>
        <taxon>Cucujiformia</taxon>
        <taxon>Chrysomeloidea</taxon>
        <taxon>Cerambycidae</taxon>
        <taxon>Lepturinae</taxon>
        <taxon>Rhagiini</taxon>
        <taxon>Rhamnusium</taxon>
    </lineage>
</organism>
<dbReference type="EMBL" id="JANEYF010002419">
    <property type="protein sequence ID" value="KAJ8946809.1"/>
    <property type="molecule type" value="Genomic_DNA"/>
</dbReference>
<comment type="caution">
    <text evidence="1">The sequence shown here is derived from an EMBL/GenBank/DDBJ whole genome shotgun (WGS) entry which is preliminary data.</text>
</comment>
<proteinExistence type="predicted"/>